<sequence length="526" mass="57496">MTCPASSDRGANNVMSYITHTHTLVDSFNALADEVQSLTDRNTILEHKLRFAHEQYQYLADRHAPAASEIFETLAKLQLPPDLSRQDVIDDQNAVPLPRRSLRLDSRNQIALLIRDGRRSAQHLAALVEPSKTSASTRGSLSHKSRTDTSMSTALEQDFTVEGRKGQLQCPFSAAATPAPVAEDDEGDPLAAVEAGDPTPHHSADPICAAMYEETTSQPAPGANGSASKCPIRYLDQHSPEEIAHYVETHKHELPRSHAVCVGRYQKNEDQIRKLDAKYGNLVSMIQGLSNLHKPMLPESQDQEHQDEQNVDKASNERVENWARAVTSSLSGEEAGETTALDEERSTQEERESHFDRPLKEVRVGESPSRPWGISVPVYHQPDGIEGGDGPPLSPPPAPVVMPGVAPDQATPAKPRGKCPFDHTKMAAMQGLQSPLAAKTQPDKASVMLDHAAPHHQPSISAAKAEREKAPPPPFTLPQQPTFINPPLEAAKPAPGVPQMVFTGPVFIGYPMEQAIQFMQQYQGRQ</sequence>
<protein>
    <submittedName>
        <fullName evidence="2">Uncharacterized protein</fullName>
    </submittedName>
</protein>
<proteinExistence type="predicted"/>
<organism evidence="2 3">
    <name type="scientific">Plectosphaerella cucumerina</name>
    <dbReference type="NCBI Taxonomy" id="40658"/>
    <lineage>
        <taxon>Eukaryota</taxon>
        <taxon>Fungi</taxon>
        <taxon>Dikarya</taxon>
        <taxon>Ascomycota</taxon>
        <taxon>Pezizomycotina</taxon>
        <taxon>Sordariomycetes</taxon>
        <taxon>Hypocreomycetidae</taxon>
        <taxon>Glomerellales</taxon>
        <taxon>Plectosphaerellaceae</taxon>
        <taxon>Plectosphaerella</taxon>
    </lineage>
</organism>
<reference evidence="2" key="1">
    <citation type="journal article" date="2021" name="Nat. Commun.">
        <title>Genetic determinants of endophytism in the Arabidopsis root mycobiome.</title>
        <authorList>
            <person name="Mesny F."/>
            <person name="Miyauchi S."/>
            <person name="Thiergart T."/>
            <person name="Pickel B."/>
            <person name="Atanasova L."/>
            <person name="Karlsson M."/>
            <person name="Huettel B."/>
            <person name="Barry K.W."/>
            <person name="Haridas S."/>
            <person name="Chen C."/>
            <person name="Bauer D."/>
            <person name="Andreopoulos W."/>
            <person name="Pangilinan J."/>
            <person name="LaButti K."/>
            <person name="Riley R."/>
            <person name="Lipzen A."/>
            <person name="Clum A."/>
            <person name="Drula E."/>
            <person name="Henrissat B."/>
            <person name="Kohler A."/>
            <person name="Grigoriev I.V."/>
            <person name="Martin F.M."/>
            <person name="Hacquard S."/>
        </authorList>
    </citation>
    <scope>NUCLEOTIDE SEQUENCE</scope>
    <source>
        <strain evidence="2">MPI-CAGE-AT-0016</strain>
    </source>
</reference>
<comment type="caution">
    <text evidence="2">The sequence shown here is derived from an EMBL/GenBank/DDBJ whole genome shotgun (WGS) entry which is preliminary data.</text>
</comment>
<dbReference type="AlphaFoldDB" id="A0A8K0XA67"/>
<evidence type="ECO:0000313" key="3">
    <source>
        <dbReference type="Proteomes" id="UP000813385"/>
    </source>
</evidence>
<evidence type="ECO:0000256" key="1">
    <source>
        <dbReference type="SAM" id="MobiDB-lite"/>
    </source>
</evidence>
<feature type="compositionally biased region" description="Basic and acidic residues" evidence="1">
    <location>
        <begin position="342"/>
        <end position="364"/>
    </location>
</feature>
<dbReference type="EMBL" id="JAGPXD010000001">
    <property type="protein sequence ID" value="KAH7376548.1"/>
    <property type="molecule type" value="Genomic_DNA"/>
</dbReference>
<feature type="compositionally biased region" description="Polar residues" evidence="1">
    <location>
        <begin position="131"/>
        <end position="152"/>
    </location>
</feature>
<gene>
    <name evidence="2" type="ORF">B0T11DRAFT_335699</name>
</gene>
<dbReference type="OrthoDB" id="5343576at2759"/>
<dbReference type="Proteomes" id="UP000813385">
    <property type="component" value="Unassembled WGS sequence"/>
</dbReference>
<keyword evidence="3" id="KW-1185">Reference proteome</keyword>
<feature type="region of interest" description="Disordered" evidence="1">
    <location>
        <begin position="177"/>
        <end position="205"/>
    </location>
</feature>
<feature type="region of interest" description="Disordered" evidence="1">
    <location>
        <begin position="126"/>
        <end position="152"/>
    </location>
</feature>
<name>A0A8K0XA67_9PEZI</name>
<feature type="region of interest" description="Disordered" evidence="1">
    <location>
        <begin position="295"/>
        <end position="369"/>
    </location>
</feature>
<accession>A0A8K0XA67</accession>
<feature type="compositionally biased region" description="Basic and acidic residues" evidence="1">
    <location>
        <begin position="302"/>
        <end position="321"/>
    </location>
</feature>
<evidence type="ECO:0000313" key="2">
    <source>
        <dbReference type="EMBL" id="KAH7376548.1"/>
    </source>
</evidence>